<evidence type="ECO:0000313" key="3">
    <source>
        <dbReference type="Proteomes" id="UP001155040"/>
    </source>
</evidence>
<name>A0A9X2UP76_9BACT</name>
<keyword evidence="1" id="KW-1133">Transmembrane helix</keyword>
<gene>
    <name evidence="2" type="ORF">GGQ01_003297</name>
</gene>
<protein>
    <submittedName>
        <fullName evidence="2">Uncharacterized protein</fullName>
    </submittedName>
</protein>
<comment type="caution">
    <text evidence="2">The sequence shown here is derived from an EMBL/GenBank/DDBJ whole genome shotgun (WGS) entry which is preliminary data.</text>
</comment>
<dbReference type="RefSeq" id="WP_180984935.1">
    <property type="nucleotide sequence ID" value="NZ_CALTSI010000051.1"/>
</dbReference>
<dbReference type="AlphaFoldDB" id="A0A9X2UP76"/>
<dbReference type="EMBL" id="JANUBF010000045">
    <property type="protein sequence ID" value="MCS4038207.1"/>
    <property type="molecule type" value="Genomic_DNA"/>
</dbReference>
<dbReference type="Proteomes" id="UP001155040">
    <property type="component" value="Unassembled WGS sequence"/>
</dbReference>
<feature type="transmembrane region" description="Helical" evidence="1">
    <location>
        <begin position="13"/>
        <end position="38"/>
    </location>
</feature>
<sequence length="48" mass="5094">MPFNHASFFSFDLLFGVAAPTLASMSAVSMSTLLLLILSSMLTLATQV</sequence>
<keyword evidence="1" id="KW-0472">Membrane</keyword>
<organism evidence="2 3">
    <name type="scientific">Salinibacter ruber</name>
    <dbReference type="NCBI Taxonomy" id="146919"/>
    <lineage>
        <taxon>Bacteria</taxon>
        <taxon>Pseudomonadati</taxon>
        <taxon>Rhodothermota</taxon>
        <taxon>Rhodothermia</taxon>
        <taxon>Rhodothermales</taxon>
        <taxon>Salinibacteraceae</taxon>
        <taxon>Salinibacter</taxon>
    </lineage>
</organism>
<accession>A0A9X2UP76</accession>
<evidence type="ECO:0000313" key="2">
    <source>
        <dbReference type="EMBL" id="MCS4038207.1"/>
    </source>
</evidence>
<keyword evidence="1" id="KW-0812">Transmembrane</keyword>
<proteinExistence type="predicted"/>
<reference evidence="2" key="1">
    <citation type="submission" date="2022-08" db="EMBL/GenBank/DDBJ databases">
        <title>Genomic Encyclopedia of Type Strains, Phase V (KMG-V): Genome sequencing to study the core and pangenomes of soil and plant-associated prokaryotes.</title>
        <authorList>
            <person name="Whitman W."/>
        </authorList>
    </citation>
    <scope>NUCLEOTIDE SEQUENCE</scope>
    <source>
        <strain evidence="2">SP3012</strain>
    </source>
</reference>
<evidence type="ECO:0000256" key="1">
    <source>
        <dbReference type="SAM" id="Phobius"/>
    </source>
</evidence>